<dbReference type="SUPFAM" id="SSF52980">
    <property type="entry name" value="Restriction endonuclease-like"/>
    <property type="match status" value="1"/>
</dbReference>
<evidence type="ECO:0000313" key="1">
    <source>
        <dbReference type="EMBL" id="CAB4138740.1"/>
    </source>
</evidence>
<name>A0A6J5M167_9CAUD</name>
<organism evidence="1">
    <name type="scientific">uncultured Caudovirales phage</name>
    <dbReference type="NCBI Taxonomy" id="2100421"/>
    <lineage>
        <taxon>Viruses</taxon>
        <taxon>Duplodnaviria</taxon>
        <taxon>Heunggongvirae</taxon>
        <taxon>Uroviricota</taxon>
        <taxon>Caudoviricetes</taxon>
        <taxon>Peduoviridae</taxon>
        <taxon>Maltschvirus</taxon>
        <taxon>Maltschvirus maltsch</taxon>
    </lineage>
</organism>
<dbReference type="InterPro" id="IPR011335">
    <property type="entry name" value="Restrct_endonuc-II-like"/>
</dbReference>
<dbReference type="Gene3D" id="3.40.91.30">
    <property type="match status" value="1"/>
</dbReference>
<dbReference type="Pfam" id="PF05367">
    <property type="entry name" value="Phage_endo_I"/>
    <property type="match status" value="1"/>
</dbReference>
<keyword evidence="1" id="KW-0378">Hydrolase</keyword>
<dbReference type="CDD" id="cd22324">
    <property type="entry name" value="Endonuclease_I"/>
    <property type="match status" value="1"/>
</dbReference>
<keyword evidence="1" id="KW-0255">Endonuclease</keyword>
<gene>
    <name evidence="1" type="ORF">UFOVP344_12</name>
</gene>
<keyword evidence="1" id="KW-0540">Nuclease</keyword>
<proteinExistence type="predicted"/>
<dbReference type="GO" id="GO:0015074">
    <property type="term" value="P:DNA integration"/>
    <property type="evidence" value="ECO:0007669"/>
    <property type="project" value="InterPro"/>
</dbReference>
<dbReference type="InterPro" id="IPR008029">
    <property type="entry name" value="Phage_T7_Gp3_endoDNaseI"/>
</dbReference>
<accession>A0A6J5M167</accession>
<dbReference type="GO" id="GO:0008833">
    <property type="term" value="F:deoxyribonuclease IV (phage-T4-induced) activity"/>
    <property type="evidence" value="ECO:0007669"/>
    <property type="project" value="InterPro"/>
</dbReference>
<protein>
    <submittedName>
        <fullName evidence="1">Endonuclease I</fullName>
    </submittedName>
</protein>
<reference evidence="1" key="1">
    <citation type="submission" date="2020-04" db="EMBL/GenBank/DDBJ databases">
        <authorList>
            <person name="Chiriac C."/>
            <person name="Salcher M."/>
            <person name="Ghai R."/>
            <person name="Kavagutti S V."/>
        </authorList>
    </citation>
    <scope>NUCLEOTIDE SEQUENCE</scope>
</reference>
<dbReference type="EMBL" id="LR796349">
    <property type="protein sequence ID" value="CAB4138740.1"/>
    <property type="molecule type" value="Genomic_DNA"/>
</dbReference>
<dbReference type="GO" id="GO:0016032">
    <property type="term" value="P:viral process"/>
    <property type="evidence" value="ECO:0007669"/>
    <property type="project" value="InterPro"/>
</dbReference>
<sequence length="150" mass="17143">MMVKGIAAVVRNWTSNRAAGKAPRLSSGFRSGLEEKIAKDLECRKIPFEYETKKISYVIPQRDAKYTPDFHLPNGIIVEGKGVFDVEDRQKHLLIKEQHPELDIRFVFTRSAAPIRKGSPTTYAAWCEKHGFKYADKLIPQAWVDEKPRA</sequence>